<sequence>MRETKEVEEHITPDIAESNIPIVNCGDTRISAEPTSFKSDVFLPFSTKCSILSFDLNEIDFLDKSNSPQVIENFLKNINEDNILQTTKKVVSLKNRKSLPLHCSESISNISSNNTEVFFNGNYNAEEFTLKVSVDNSSSSTDKQKKEFLACLFNFSCKIKKNFNKRKSFKEGNPLRRRMELKSKRYHSTEKTVERYKKKTSVCKKKEVKSKCTLPNAQNGNTSIIPHSKKKLGRLNSYFHMKIEKYGSGHMEWFDAEKDFERNEFNLSSKQCLQSCDKNLEDIIFELSTYKLSQRYRSLSEKVIINNFLMFTRKHNNYK</sequence>
<organism evidence="1 2">
    <name type="scientific">Clydaea vesicula</name>
    <dbReference type="NCBI Taxonomy" id="447962"/>
    <lineage>
        <taxon>Eukaryota</taxon>
        <taxon>Fungi</taxon>
        <taxon>Fungi incertae sedis</taxon>
        <taxon>Chytridiomycota</taxon>
        <taxon>Chytridiomycota incertae sedis</taxon>
        <taxon>Chytridiomycetes</taxon>
        <taxon>Lobulomycetales</taxon>
        <taxon>Lobulomycetaceae</taxon>
        <taxon>Clydaea</taxon>
    </lineage>
</organism>
<evidence type="ECO:0000313" key="2">
    <source>
        <dbReference type="Proteomes" id="UP001211065"/>
    </source>
</evidence>
<keyword evidence="2" id="KW-1185">Reference proteome</keyword>
<accession>A0AAD5U6M8</accession>
<protein>
    <submittedName>
        <fullName evidence="1">Uncharacterized protein</fullName>
    </submittedName>
</protein>
<reference evidence="1" key="1">
    <citation type="submission" date="2020-05" db="EMBL/GenBank/DDBJ databases">
        <title>Phylogenomic resolution of chytrid fungi.</title>
        <authorList>
            <person name="Stajich J.E."/>
            <person name="Amses K."/>
            <person name="Simmons R."/>
            <person name="Seto K."/>
            <person name="Myers J."/>
            <person name="Bonds A."/>
            <person name="Quandt C.A."/>
            <person name="Barry K."/>
            <person name="Liu P."/>
            <person name="Grigoriev I."/>
            <person name="Longcore J.E."/>
            <person name="James T.Y."/>
        </authorList>
    </citation>
    <scope>NUCLEOTIDE SEQUENCE</scope>
    <source>
        <strain evidence="1">JEL0476</strain>
    </source>
</reference>
<comment type="caution">
    <text evidence="1">The sequence shown here is derived from an EMBL/GenBank/DDBJ whole genome shotgun (WGS) entry which is preliminary data.</text>
</comment>
<name>A0AAD5U6M8_9FUNG</name>
<evidence type="ECO:0000313" key="1">
    <source>
        <dbReference type="EMBL" id="KAJ3226425.1"/>
    </source>
</evidence>
<gene>
    <name evidence="1" type="ORF">HK099_004878</name>
</gene>
<dbReference type="EMBL" id="JADGJW010000036">
    <property type="protein sequence ID" value="KAJ3226425.1"/>
    <property type="molecule type" value="Genomic_DNA"/>
</dbReference>
<dbReference type="Proteomes" id="UP001211065">
    <property type="component" value="Unassembled WGS sequence"/>
</dbReference>
<dbReference type="AlphaFoldDB" id="A0AAD5U6M8"/>
<proteinExistence type="predicted"/>